<organism evidence="1 2">
    <name type="scientific">Corchorus olitorius</name>
    <dbReference type="NCBI Taxonomy" id="93759"/>
    <lineage>
        <taxon>Eukaryota</taxon>
        <taxon>Viridiplantae</taxon>
        <taxon>Streptophyta</taxon>
        <taxon>Embryophyta</taxon>
        <taxon>Tracheophyta</taxon>
        <taxon>Spermatophyta</taxon>
        <taxon>Magnoliopsida</taxon>
        <taxon>eudicotyledons</taxon>
        <taxon>Gunneridae</taxon>
        <taxon>Pentapetalae</taxon>
        <taxon>rosids</taxon>
        <taxon>malvids</taxon>
        <taxon>Malvales</taxon>
        <taxon>Malvaceae</taxon>
        <taxon>Grewioideae</taxon>
        <taxon>Apeibeae</taxon>
        <taxon>Corchorus</taxon>
    </lineage>
</organism>
<dbReference type="EMBL" id="AWUE01017247">
    <property type="protein sequence ID" value="OMO87811.1"/>
    <property type="molecule type" value="Genomic_DNA"/>
</dbReference>
<dbReference type="Proteomes" id="UP000187203">
    <property type="component" value="Unassembled WGS sequence"/>
</dbReference>
<dbReference type="STRING" id="93759.A0A1R3IZ14"/>
<proteinExistence type="predicted"/>
<accession>A0A1R3IZ14</accession>
<evidence type="ECO:0000313" key="1">
    <source>
        <dbReference type="EMBL" id="OMO87811.1"/>
    </source>
</evidence>
<evidence type="ECO:0000313" key="2">
    <source>
        <dbReference type="Proteomes" id="UP000187203"/>
    </source>
</evidence>
<reference evidence="2" key="1">
    <citation type="submission" date="2013-09" db="EMBL/GenBank/DDBJ databases">
        <title>Corchorus olitorius genome sequencing.</title>
        <authorList>
            <person name="Alam M."/>
            <person name="Haque M.S."/>
            <person name="Islam M.S."/>
            <person name="Emdad E.M."/>
            <person name="Islam M.M."/>
            <person name="Ahmed B."/>
            <person name="Halim A."/>
            <person name="Hossen Q.M.M."/>
            <person name="Hossain M.Z."/>
            <person name="Ahmed R."/>
            <person name="Khan M.M."/>
            <person name="Islam R."/>
            <person name="Rashid M.M."/>
            <person name="Khan S.A."/>
            <person name="Rahman M.S."/>
            <person name="Alam M."/>
            <person name="Yahiya A.S."/>
            <person name="Khan M.S."/>
            <person name="Azam M.S."/>
            <person name="Haque T."/>
            <person name="Lashkar M.Z.H."/>
            <person name="Akhand A.I."/>
            <person name="Morshed G."/>
            <person name="Roy S."/>
            <person name="Uddin K.S."/>
            <person name="Rabeya T."/>
            <person name="Hossain A.S."/>
            <person name="Chowdhury A."/>
            <person name="Snigdha A.R."/>
            <person name="Mortoza M.S."/>
            <person name="Matin S.A."/>
            <person name="Hoque S.M.E."/>
            <person name="Islam M.K."/>
            <person name="Roy D.K."/>
            <person name="Haider R."/>
            <person name="Moosa M.M."/>
            <person name="Elias S.M."/>
            <person name="Hasan A.M."/>
            <person name="Jahan S."/>
            <person name="Shafiuddin M."/>
            <person name="Mahmood N."/>
            <person name="Shommy N.S."/>
        </authorList>
    </citation>
    <scope>NUCLEOTIDE SEQUENCE [LARGE SCALE GENOMIC DNA]</scope>
    <source>
        <strain evidence="2">cv. O-4</strain>
    </source>
</reference>
<dbReference type="PANTHER" id="PTHR31257">
    <property type="entry name" value="RICIN B-LIKE LECTIN EULS3"/>
    <property type="match status" value="1"/>
</dbReference>
<dbReference type="InterPro" id="IPR035992">
    <property type="entry name" value="Ricin_B-like_lectins"/>
</dbReference>
<dbReference type="SUPFAM" id="SSF50370">
    <property type="entry name" value="Ricin B-like lectins"/>
    <property type="match status" value="1"/>
</dbReference>
<dbReference type="OrthoDB" id="7769065at2759"/>
<dbReference type="PANTHER" id="PTHR31257:SF2">
    <property type="entry name" value="RICIN B-LIKE LECTIN EULS3"/>
    <property type="match status" value="1"/>
</dbReference>
<gene>
    <name evidence="1" type="ORF">COLO4_20564</name>
</gene>
<comment type="caution">
    <text evidence="1">The sequence shown here is derived from an EMBL/GenBank/DDBJ whole genome shotgun (WGS) entry which is preliminary data.</text>
</comment>
<protein>
    <recommendedName>
        <fullName evidence="3">Ricin B lectin</fullName>
    </recommendedName>
</protein>
<evidence type="ECO:0008006" key="3">
    <source>
        <dbReference type="Google" id="ProtNLM"/>
    </source>
</evidence>
<dbReference type="InterPro" id="IPR040249">
    <property type="entry name" value="Ricin_B-like_lectin_EULS3-like"/>
</dbReference>
<dbReference type="AlphaFoldDB" id="A0A1R3IZ14"/>
<keyword evidence="2" id="KW-1185">Reference proteome</keyword>
<sequence>MGGGNAAAGEESEHRNSVQLIAYKPDELDTSILWSQGCLRADGYRSLRMVNNINLNLEAFIGDESVRDGPIIGFWGTNKGDNQKWKIVPFSSAM</sequence>
<name>A0A1R3IZ14_9ROSI</name>